<dbReference type="Pfam" id="PF00553">
    <property type="entry name" value="CBM_2"/>
    <property type="match status" value="1"/>
</dbReference>
<dbReference type="EMBL" id="JABMCI010000041">
    <property type="protein sequence ID" value="NUU16104.1"/>
    <property type="molecule type" value="Genomic_DNA"/>
</dbReference>
<dbReference type="Pfam" id="PF00150">
    <property type="entry name" value="Cellulase"/>
    <property type="match status" value="1"/>
</dbReference>
<dbReference type="PANTHER" id="PTHR34142:SF1">
    <property type="entry name" value="GLYCOSIDE HYDROLASE FAMILY 5 DOMAIN-CONTAINING PROTEIN"/>
    <property type="match status" value="1"/>
</dbReference>
<comment type="caution">
    <text evidence="11">The sequence shown here is derived from an EMBL/GenBank/DDBJ whole genome shotgun (WGS) entry which is preliminary data.</text>
</comment>
<dbReference type="GO" id="GO:0030247">
    <property type="term" value="F:polysaccharide binding"/>
    <property type="evidence" value="ECO:0007669"/>
    <property type="project" value="UniProtKB-UniRule"/>
</dbReference>
<keyword evidence="2 7" id="KW-0378">Hydrolase</keyword>
<dbReference type="GO" id="GO:0008810">
    <property type="term" value="F:cellulase activity"/>
    <property type="evidence" value="ECO:0007669"/>
    <property type="project" value="UniProtKB-EC"/>
</dbReference>
<feature type="signal peptide" evidence="9">
    <location>
        <begin position="1"/>
        <end position="32"/>
    </location>
</feature>
<dbReference type="RefSeq" id="WP_175345995.1">
    <property type="nucleotide sequence ID" value="NZ_JABMCI010000041.1"/>
</dbReference>
<dbReference type="GO" id="GO:0030245">
    <property type="term" value="P:cellulose catabolic process"/>
    <property type="evidence" value="ECO:0007669"/>
    <property type="project" value="UniProtKB-KW"/>
</dbReference>
<evidence type="ECO:0000256" key="6">
    <source>
        <dbReference type="ARBA" id="ARBA00023326"/>
    </source>
</evidence>
<feature type="chain" id="PRO_5031152409" description="Endoglucanase" evidence="9">
    <location>
        <begin position="33"/>
        <end position="475"/>
    </location>
</feature>
<evidence type="ECO:0000256" key="5">
    <source>
        <dbReference type="ARBA" id="ARBA00023295"/>
    </source>
</evidence>
<evidence type="ECO:0000256" key="8">
    <source>
        <dbReference type="SAM" id="MobiDB-lite"/>
    </source>
</evidence>
<keyword evidence="9" id="KW-0732">Signal</keyword>
<evidence type="ECO:0000259" key="10">
    <source>
        <dbReference type="PROSITE" id="PS51173"/>
    </source>
</evidence>
<dbReference type="InterPro" id="IPR008965">
    <property type="entry name" value="CBM2/CBM3_carb-bd_dom_sf"/>
</dbReference>
<dbReference type="SUPFAM" id="SSF49384">
    <property type="entry name" value="Carbohydrate-binding domain"/>
    <property type="match status" value="1"/>
</dbReference>
<evidence type="ECO:0000313" key="11">
    <source>
        <dbReference type="EMBL" id="NUU16104.1"/>
    </source>
</evidence>
<dbReference type="PANTHER" id="PTHR34142">
    <property type="entry name" value="ENDO-BETA-1,4-GLUCANASE A"/>
    <property type="match status" value="1"/>
</dbReference>
<evidence type="ECO:0000256" key="1">
    <source>
        <dbReference type="ARBA" id="ARBA00000966"/>
    </source>
</evidence>
<dbReference type="InterPro" id="IPR012291">
    <property type="entry name" value="CBM2_carb-bd_dom_sf"/>
</dbReference>
<comment type="catalytic activity">
    <reaction evidence="1 7">
        <text>Endohydrolysis of (1-&gt;4)-beta-D-glucosidic linkages in cellulose, lichenin and cereal beta-D-glucans.</text>
        <dbReference type="EC" id="3.2.1.4"/>
    </reaction>
</comment>
<reference evidence="11 12" key="1">
    <citation type="submission" date="2020-05" db="EMBL/GenBank/DDBJ databases">
        <title>Genome Sequencing of Type Strains.</title>
        <authorList>
            <person name="Lemaire J.F."/>
            <person name="Inderbitzin P."/>
            <person name="Gregorio O.A."/>
            <person name="Collins S.B."/>
            <person name="Wespe N."/>
            <person name="Knight-Connoni V."/>
        </authorList>
    </citation>
    <scope>NUCLEOTIDE SEQUENCE [LARGE SCALE GENOMIC DNA]</scope>
    <source>
        <strain evidence="11 12">ATCC 25174</strain>
    </source>
</reference>
<comment type="similarity">
    <text evidence="7">Belongs to the glycosyl hydrolase 5 (cellulase A) family.</text>
</comment>
<evidence type="ECO:0000256" key="7">
    <source>
        <dbReference type="RuleBase" id="RU361153"/>
    </source>
</evidence>
<organism evidence="11 12">
    <name type="scientific">Cellulomonas humilata</name>
    <dbReference type="NCBI Taxonomy" id="144055"/>
    <lineage>
        <taxon>Bacteria</taxon>
        <taxon>Bacillati</taxon>
        <taxon>Actinomycetota</taxon>
        <taxon>Actinomycetes</taxon>
        <taxon>Micrococcales</taxon>
        <taxon>Cellulomonadaceae</taxon>
        <taxon>Cellulomonas</taxon>
    </lineage>
</organism>
<proteinExistence type="inferred from homology"/>
<dbReference type="PROSITE" id="PS51173">
    <property type="entry name" value="CBM2"/>
    <property type="match status" value="1"/>
</dbReference>
<evidence type="ECO:0000256" key="4">
    <source>
        <dbReference type="ARBA" id="ARBA00023277"/>
    </source>
</evidence>
<sequence length="475" mass="48734">MRSRRSLLSGAVLAAAVVALGATSLFSTAAQAATPPGLHVSGTQLVEKDGTPFVARGVSHAHTWYTSQTTTAIPAIRAAGANALRVVLSDGTRWTKNGAADVANIISLCKANKLICMLEDHDTTGYGEEGAASSLDTAANYWISLASVLQGQEDYIQINIGNEPFGNNDTANTKWAGDTAAAIKKLRAAGLHHNIVVDAPAWGQDWKNIMRDSAATVAAADPDANTLFSIHMYGVYNTASSITTYLDAFKAAGLPLIIGEFGYRSSSADVDDSTVMSEAVKRNIGYYGWSWSGNTDPVLDMVLNYNPATLSPWGQKVLNGVNGIKSTAVTAKIYGGVQPTTPAPTTPAPTTPAPTTPAPTTPAPTTPAPTTPAPTGKTCTAALVVSNTWPGGYQAAVTVKAGTAMISSWKTAFALPSGGSVQSGWSGTYSQSGTTVTVSNAAWNGLLGSGGSTTYGFVGSGTAPSASTTVSCTAT</sequence>
<dbReference type="Gene3D" id="2.60.40.290">
    <property type="match status" value="1"/>
</dbReference>
<keyword evidence="5 7" id="KW-0326">Glycosidase</keyword>
<keyword evidence="6 7" id="KW-0624">Polysaccharide degradation</keyword>
<dbReference type="InterPro" id="IPR001919">
    <property type="entry name" value="CBD2"/>
</dbReference>
<keyword evidence="4 7" id="KW-0119">Carbohydrate metabolism</keyword>
<name>A0A7Y6DWP3_9CELL</name>
<dbReference type="PROSITE" id="PS51318">
    <property type="entry name" value="TAT"/>
    <property type="match status" value="1"/>
</dbReference>
<evidence type="ECO:0000256" key="2">
    <source>
        <dbReference type="ARBA" id="ARBA00022801"/>
    </source>
</evidence>
<dbReference type="InterPro" id="IPR001547">
    <property type="entry name" value="Glyco_hydro_5"/>
</dbReference>
<dbReference type="SMART" id="SM00637">
    <property type="entry name" value="CBD_II"/>
    <property type="match status" value="1"/>
</dbReference>
<gene>
    <name evidence="11" type="ORF">HP550_02405</name>
</gene>
<dbReference type="InterPro" id="IPR017853">
    <property type="entry name" value="GH"/>
</dbReference>
<keyword evidence="12" id="KW-1185">Reference proteome</keyword>
<dbReference type="SMR" id="A0A7Y6DWP3"/>
<dbReference type="EC" id="3.2.1.4" evidence="7"/>
<evidence type="ECO:0000313" key="12">
    <source>
        <dbReference type="Proteomes" id="UP000565724"/>
    </source>
</evidence>
<keyword evidence="3 7" id="KW-0136">Cellulose degradation</keyword>
<feature type="compositionally biased region" description="Pro residues" evidence="8">
    <location>
        <begin position="341"/>
        <end position="372"/>
    </location>
</feature>
<dbReference type="InterPro" id="IPR006311">
    <property type="entry name" value="TAT_signal"/>
</dbReference>
<dbReference type="Proteomes" id="UP000565724">
    <property type="component" value="Unassembled WGS sequence"/>
</dbReference>
<protein>
    <recommendedName>
        <fullName evidence="7">Endoglucanase</fullName>
        <ecNumber evidence="7">3.2.1.4</ecNumber>
    </recommendedName>
</protein>
<evidence type="ECO:0000256" key="3">
    <source>
        <dbReference type="ARBA" id="ARBA00023001"/>
    </source>
</evidence>
<evidence type="ECO:0000256" key="9">
    <source>
        <dbReference type="SAM" id="SignalP"/>
    </source>
</evidence>
<dbReference type="Gene3D" id="3.20.20.80">
    <property type="entry name" value="Glycosidases"/>
    <property type="match status" value="1"/>
</dbReference>
<dbReference type="AlphaFoldDB" id="A0A7Y6DWP3"/>
<feature type="region of interest" description="Disordered" evidence="8">
    <location>
        <begin position="338"/>
        <end position="375"/>
    </location>
</feature>
<dbReference type="SUPFAM" id="SSF51445">
    <property type="entry name" value="(Trans)glycosidases"/>
    <property type="match status" value="1"/>
</dbReference>
<accession>A0A7Y6DWP3</accession>
<feature type="domain" description="CBM2" evidence="10">
    <location>
        <begin position="372"/>
        <end position="475"/>
    </location>
</feature>